<dbReference type="Pfam" id="PF00215">
    <property type="entry name" value="OMPdecase"/>
    <property type="match status" value="1"/>
</dbReference>
<reference evidence="3 4" key="1">
    <citation type="submission" date="2020-12" db="EMBL/GenBank/DDBJ databases">
        <title>Microbacterium sp. HY060.</title>
        <authorList>
            <person name="Zhou J."/>
        </authorList>
    </citation>
    <scope>NUCLEOTIDE SEQUENCE [LARGE SCALE GENOMIC DNA]</scope>
    <source>
        <strain evidence="3 4">HY60</strain>
    </source>
</reference>
<feature type="domain" description="Orotidine 5'-phosphate decarboxylase" evidence="2">
    <location>
        <begin position="5"/>
        <end position="207"/>
    </location>
</feature>
<evidence type="ECO:0000256" key="1">
    <source>
        <dbReference type="ARBA" id="ARBA00023239"/>
    </source>
</evidence>
<dbReference type="PANTHER" id="PTHR35039:SF3">
    <property type="entry name" value="3-KETO-L-GULONATE-6-PHOSPHATE DECARBOXYLASE SGBH-RELATED"/>
    <property type="match status" value="1"/>
</dbReference>
<dbReference type="Gene3D" id="3.20.20.70">
    <property type="entry name" value="Aldolase class I"/>
    <property type="match status" value="1"/>
</dbReference>
<sequence length="224" mass="23648">MSAVQVQLALDTRTTAEALAAATAAADAIDVIEAGTVLCLSEGFHAVRALRAEFPDAPIVADIRIARAGRKFADLAFSAGASRVTVVGESGMTVISGALASAQSHGGEVEVELGENWTEDEVRKWVDSGVSHIIAHRSGSFRAEDDDEIRTTLERLESVDRGTARVTLAGGLGLGDLAYFPRGNFDVVAIGSTIVKADDPRAAAQSLRTELQQAERSSQWQPTM</sequence>
<dbReference type="EMBL" id="CP061169">
    <property type="protein sequence ID" value="QPZ38337.1"/>
    <property type="molecule type" value="Genomic_DNA"/>
</dbReference>
<protein>
    <submittedName>
        <fullName evidence="3">Orotidine 5'-phosphate decarboxylase</fullName>
    </submittedName>
</protein>
<evidence type="ECO:0000313" key="4">
    <source>
        <dbReference type="Proteomes" id="UP000662814"/>
    </source>
</evidence>
<dbReference type="InterPro" id="IPR013785">
    <property type="entry name" value="Aldolase_TIM"/>
</dbReference>
<dbReference type="PANTHER" id="PTHR35039">
    <property type="entry name" value="3-KETO-L-GULONATE-6-PHOSPHATE DECARBOXYLASE SGBH-RELATED"/>
    <property type="match status" value="1"/>
</dbReference>
<accession>A0ABX6YHU6</accession>
<evidence type="ECO:0000259" key="2">
    <source>
        <dbReference type="SMART" id="SM00934"/>
    </source>
</evidence>
<keyword evidence="1" id="KW-0456">Lyase</keyword>
<dbReference type="SMART" id="SM00934">
    <property type="entry name" value="OMPdecase"/>
    <property type="match status" value="1"/>
</dbReference>
<dbReference type="Proteomes" id="UP000662814">
    <property type="component" value="Chromosome"/>
</dbReference>
<proteinExistence type="predicted"/>
<organism evidence="3 4">
    <name type="scientific">Paramicrobacterium chengjingii</name>
    <dbReference type="NCBI Taxonomy" id="2769067"/>
    <lineage>
        <taxon>Bacteria</taxon>
        <taxon>Bacillati</taxon>
        <taxon>Actinomycetota</taxon>
        <taxon>Actinomycetes</taxon>
        <taxon>Micrococcales</taxon>
        <taxon>Microbacteriaceae</taxon>
        <taxon>Paramicrobacterium</taxon>
    </lineage>
</organism>
<evidence type="ECO:0000313" key="3">
    <source>
        <dbReference type="EMBL" id="QPZ38337.1"/>
    </source>
</evidence>
<keyword evidence="4" id="KW-1185">Reference proteome</keyword>
<dbReference type="InterPro" id="IPR011060">
    <property type="entry name" value="RibuloseP-bd_barrel"/>
</dbReference>
<dbReference type="InterPro" id="IPR001754">
    <property type="entry name" value="OMPdeCOase_dom"/>
</dbReference>
<dbReference type="RefSeq" id="WP_166986771.1">
    <property type="nucleotide sequence ID" value="NZ_CP061169.1"/>
</dbReference>
<dbReference type="SUPFAM" id="SSF51366">
    <property type="entry name" value="Ribulose-phoshate binding barrel"/>
    <property type="match status" value="1"/>
</dbReference>
<name>A0ABX6YHU6_9MICO</name>
<gene>
    <name evidence="3" type="ORF">HCR76_16375</name>
</gene>